<organism evidence="1 2">
    <name type="scientific">Coniochaeta ligniaria NRRL 30616</name>
    <dbReference type="NCBI Taxonomy" id="1408157"/>
    <lineage>
        <taxon>Eukaryota</taxon>
        <taxon>Fungi</taxon>
        <taxon>Dikarya</taxon>
        <taxon>Ascomycota</taxon>
        <taxon>Pezizomycotina</taxon>
        <taxon>Sordariomycetes</taxon>
        <taxon>Sordariomycetidae</taxon>
        <taxon>Coniochaetales</taxon>
        <taxon>Coniochaetaceae</taxon>
        <taxon>Coniochaeta</taxon>
    </lineage>
</organism>
<gene>
    <name evidence="1" type="ORF">CONLIGDRAFT_82352</name>
</gene>
<dbReference type="EMBL" id="KV875102">
    <property type="protein sequence ID" value="OIW25136.1"/>
    <property type="molecule type" value="Genomic_DNA"/>
</dbReference>
<protein>
    <submittedName>
        <fullName evidence="1">Uncharacterized protein</fullName>
    </submittedName>
</protein>
<evidence type="ECO:0000313" key="2">
    <source>
        <dbReference type="Proteomes" id="UP000182658"/>
    </source>
</evidence>
<name>A0A1J7J5Q3_9PEZI</name>
<accession>A0A1J7J5Q3</accession>
<dbReference type="AlphaFoldDB" id="A0A1J7J5Q3"/>
<evidence type="ECO:0000313" key="1">
    <source>
        <dbReference type="EMBL" id="OIW25136.1"/>
    </source>
</evidence>
<reference evidence="1 2" key="1">
    <citation type="submission" date="2016-10" db="EMBL/GenBank/DDBJ databases">
        <title>Draft genome sequence of Coniochaeta ligniaria NRRL30616, a lignocellulolytic fungus for bioabatement of inhibitors in plant biomass hydrolysates.</title>
        <authorList>
            <consortium name="DOE Joint Genome Institute"/>
            <person name="Jimenez D.J."/>
            <person name="Hector R.E."/>
            <person name="Riley R."/>
            <person name="Sun H."/>
            <person name="Grigoriev I.V."/>
            <person name="Van Elsas J.D."/>
            <person name="Nichols N.N."/>
        </authorList>
    </citation>
    <scope>NUCLEOTIDE SEQUENCE [LARGE SCALE GENOMIC DNA]</scope>
    <source>
        <strain evidence="1 2">NRRL 30616</strain>
    </source>
</reference>
<keyword evidence="2" id="KW-1185">Reference proteome</keyword>
<proteinExistence type="predicted"/>
<dbReference type="Proteomes" id="UP000182658">
    <property type="component" value="Unassembled WGS sequence"/>
</dbReference>
<dbReference type="InParanoid" id="A0A1J7J5Q3"/>
<sequence>MSAVGERERYHAPMSECMCVVQKGMGSVEQRHLTWFSESRSYVEAPLAWSLRDESIWTGEHRPGSLHQSSKRLCVGSYQSSFLLSFACPLIRLVYARLRSAAIRCISLYGVTTFVRCQGSSIYFEGFESRTLSDAASRHSAVCHSEHVLTPP</sequence>